<accession>A0AAE4G876</accession>
<name>A0AAE4G876_9BURK</name>
<dbReference type="RefSeq" id="WP_284078278.1">
    <property type="nucleotide sequence ID" value="NZ_JAVLSM010000007.1"/>
</dbReference>
<comment type="caution">
    <text evidence="1">The sequence shown here is derived from an EMBL/GenBank/DDBJ whole genome shotgun (WGS) entry which is preliminary data.</text>
</comment>
<proteinExistence type="predicted"/>
<dbReference type="AlphaFoldDB" id="A0AAE4G876"/>
<gene>
    <name evidence="1" type="ORF">RJN63_12440</name>
</gene>
<evidence type="ECO:0000313" key="1">
    <source>
        <dbReference type="EMBL" id="MDT0337644.1"/>
    </source>
</evidence>
<protein>
    <submittedName>
        <fullName evidence="1">Uncharacterized protein</fullName>
    </submittedName>
</protein>
<sequence>MTTAIANENYPTTQDGFVRARVPVDRALIKSKKLVQLIESIEGLKVSDGRSIWELLVDAGADAETLLYRDKDDDNDTRQAALQFRVNIPNVDGFLVIEESPTEQSFVLLFQNVNSNRSVQVGRALLSTLGQQLENLVLHDQRRCTPETARTIIR</sequence>
<organism evidence="1">
    <name type="scientific">Herbaspirillum huttiense subsp. nephrolepidis</name>
    <dbReference type="NCBI Taxonomy" id="3075126"/>
    <lineage>
        <taxon>Bacteria</taxon>
        <taxon>Pseudomonadati</taxon>
        <taxon>Pseudomonadota</taxon>
        <taxon>Betaproteobacteria</taxon>
        <taxon>Burkholderiales</taxon>
        <taxon>Oxalobacteraceae</taxon>
        <taxon>Herbaspirillum</taxon>
    </lineage>
</organism>
<dbReference type="EMBL" id="JAVRAA010000005">
    <property type="protein sequence ID" value="MDT0337644.1"/>
    <property type="molecule type" value="Genomic_DNA"/>
</dbReference>
<reference evidence="1" key="1">
    <citation type="submission" date="2023-02" db="EMBL/GenBank/DDBJ databases">
        <title>Description of Herbaspirillum huttiense subsp. nephrolepsisexaltata and Herbaspirillum huttiense subsp. lycopersicon.</title>
        <authorList>
            <person name="Poudel M."/>
            <person name="Sharma A."/>
            <person name="Goss E."/>
            <person name="Tapia J.H."/>
            <person name="Harmon C.M."/>
            <person name="Jones J.B."/>
        </authorList>
    </citation>
    <scope>NUCLEOTIDE SEQUENCE</scope>
    <source>
        <strain evidence="1">NC40101</strain>
    </source>
</reference>